<dbReference type="Proteomes" id="UP000183832">
    <property type="component" value="Unassembled WGS sequence"/>
</dbReference>
<dbReference type="EMBL" id="CVRI01000042">
    <property type="protein sequence ID" value="CRK95699.1"/>
    <property type="molecule type" value="Genomic_DNA"/>
</dbReference>
<evidence type="ECO:0000313" key="1">
    <source>
        <dbReference type="EMBL" id="CRK95699.1"/>
    </source>
</evidence>
<sequence length="64" mass="7650">MSRLYVPPDYDHRFELATRLTYIKLVFDTFFGLKVWLIWVNCDAQLNVIKNSKKKSLRNSELIT</sequence>
<dbReference type="AlphaFoldDB" id="A0A1J1I680"/>
<reference evidence="1 2" key="1">
    <citation type="submission" date="2015-04" db="EMBL/GenBank/DDBJ databases">
        <authorList>
            <person name="Syromyatnikov M.Y."/>
            <person name="Popov V.N."/>
        </authorList>
    </citation>
    <scope>NUCLEOTIDE SEQUENCE [LARGE SCALE GENOMIC DNA]</scope>
</reference>
<keyword evidence="2" id="KW-1185">Reference proteome</keyword>
<accession>A0A1J1I680</accession>
<gene>
    <name evidence="1" type="ORF">CLUMA_CG009157</name>
</gene>
<proteinExistence type="predicted"/>
<evidence type="ECO:0000313" key="2">
    <source>
        <dbReference type="Proteomes" id="UP000183832"/>
    </source>
</evidence>
<organism evidence="1 2">
    <name type="scientific">Clunio marinus</name>
    <dbReference type="NCBI Taxonomy" id="568069"/>
    <lineage>
        <taxon>Eukaryota</taxon>
        <taxon>Metazoa</taxon>
        <taxon>Ecdysozoa</taxon>
        <taxon>Arthropoda</taxon>
        <taxon>Hexapoda</taxon>
        <taxon>Insecta</taxon>
        <taxon>Pterygota</taxon>
        <taxon>Neoptera</taxon>
        <taxon>Endopterygota</taxon>
        <taxon>Diptera</taxon>
        <taxon>Nematocera</taxon>
        <taxon>Chironomoidea</taxon>
        <taxon>Chironomidae</taxon>
        <taxon>Clunio</taxon>
    </lineage>
</organism>
<protein>
    <submittedName>
        <fullName evidence="1">CLUMA_CG009157, isoform A</fullName>
    </submittedName>
</protein>
<name>A0A1J1I680_9DIPT</name>